<evidence type="ECO:0000256" key="2">
    <source>
        <dbReference type="ARBA" id="ARBA00022692"/>
    </source>
</evidence>
<reference evidence="7 8" key="1">
    <citation type="submission" date="2018-11" db="EMBL/GenBank/DDBJ databases">
        <authorList>
            <consortium name="Pathogen Informatics"/>
        </authorList>
    </citation>
    <scope>NUCLEOTIDE SEQUENCE [LARGE SCALE GENOMIC DNA]</scope>
</reference>
<dbReference type="InterPro" id="IPR004842">
    <property type="entry name" value="SLC12A_fam"/>
</dbReference>
<dbReference type="GO" id="GO:1990573">
    <property type="term" value="P:potassium ion import across plasma membrane"/>
    <property type="evidence" value="ECO:0007669"/>
    <property type="project" value="TreeGrafter"/>
</dbReference>
<dbReference type="Pfam" id="PF03522">
    <property type="entry name" value="SLC12"/>
    <property type="match status" value="1"/>
</dbReference>
<evidence type="ECO:0000256" key="4">
    <source>
        <dbReference type="ARBA" id="ARBA00023136"/>
    </source>
</evidence>
<organism evidence="7 8">
    <name type="scientific">Gongylonema pulchrum</name>
    <dbReference type="NCBI Taxonomy" id="637853"/>
    <lineage>
        <taxon>Eukaryota</taxon>
        <taxon>Metazoa</taxon>
        <taxon>Ecdysozoa</taxon>
        <taxon>Nematoda</taxon>
        <taxon>Chromadorea</taxon>
        <taxon>Rhabditida</taxon>
        <taxon>Spirurina</taxon>
        <taxon>Spiruromorpha</taxon>
        <taxon>Spiruroidea</taxon>
        <taxon>Gongylonematidae</taxon>
        <taxon>Gongylonema</taxon>
    </lineage>
</organism>
<feature type="region of interest" description="Disordered" evidence="5">
    <location>
        <begin position="197"/>
        <end position="239"/>
    </location>
</feature>
<evidence type="ECO:0000256" key="1">
    <source>
        <dbReference type="ARBA" id="ARBA00004141"/>
    </source>
</evidence>
<sequence>MAQQIKLNKIRGFCDVLMTNDVNEGICCLIQKKSQFSVETGMIYMLQMSGLASLRHNTVVVAWPDEWAETHNLNVCQRFVSTLRAADAARCAMLVPKNLKAFPSSQERVHGHVDVWWIVHDGGMLMLLPFLLMQTKTWRNTRLRLFTIAHMDDNTPESDISEYTYERTMRMEERVKLLKDMQASEKKVDAVVEAARERKLSRISEEDPSSHARNEKSPEPAETIPEESELTSETSMENVSNFLTSVIVQA</sequence>
<dbReference type="AlphaFoldDB" id="A0A3P7NLC9"/>
<proteinExistence type="predicted"/>
<dbReference type="GO" id="GO:0007268">
    <property type="term" value="P:chemical synaptic transmission"/>
    <property type="evidence" value="ECO:0007669"/>
    <property type="project" value="TreeGrafter"/>
</dbReference>
<dbReference type="GO" id="GO:0006884">
    <property type="term" value="P:cell volume homeostasis"/>
    <property type="evidence" value="ECO:0007669"/>
    <property type="project" value="TreeGrafter"/>
</dbReference>
<evidence type="ECO:0000256" key="5">
    <source>
        <dbReference type="SAM" id="MobiDB-lite"/>
    </source>
</evidence>
<dbReference type="PANTHER" id="PTHR11827:SF73">
    <property type="entry name" value="KAZACHOC, ISOFORM G"/>
    <property type="match status" value="1"/>
</dbReference>
<dbReference type="GO" id="GO:0055064">
    <property type="term" value="P:chloride ion homeostasis"/>
    <property type="evidence" value="ECO:0007669"/>
    <property type="project" value="TreeGrafter"/>
</dbReference>
<name>A0A3P7NLC9_9BILA</name>
<dbReference type="GO" id="GO:0055075">
    <property type="term" value="P:potassium ion homeostasis"/>
    <property type="evidence" value="ECO:0007669"/>
    <property type="project" value="TreeGrafter"/>
</dbReference>
<accession>A0A3P7NLC9</accession>
<protein>
    <recommendedName>
        <fullName evidence="6">SLC12A transporter C-terminal domain-containing protein</fullName>
    </recommendedName>
</protein>
<dbReference type="PANTHER" id="PTHR11827">
    <property type="entry name" value="SOLUTE CARRIER FAMILY 12, CATION COTRANSPORTERS"/>
    <property type="match status" value="1"/>
</dbReference>
<gene>
    <name evidence="7" type="ORF">GPUH_LOCUS21248</name>
</gene>
<keyword evidence="4" id="KW-0472">Membrane</keyword>
<evidence type="ECO:0000259" key="6">
    <source>
        <dbReference type="Pfam" id="PF03522"/>
    </source>
</evidence>
<dbReference type="Proteomes" id="UP000271098">
    <property type="component" value="Unassembled WGS sequence"/>
</dbReference>
<feature type="domain" description="SLC12A transporter C-terminal" evidence="6">
    <location>
        <begin position="97"/>
        <end position="157"/>
    </location>
</feature>
<keyword evidence="3" id="KW-1133">Transmembrane helix</keyword>
<dbReference type="GO" id="GO:0015379">
    <property type="term" value="F:potassium:chloride symporter activity"/>
    <property type="evidence" value="ECO:0007669"/>
    <property type="project" value="TreeGrafter"/>
</dbReference>
<comment type="subcellular location">
    <subcellularLocation>
        <location evidence="1">Membrane</location>
        <topology evidence="1">Multi-pass membrane protein</topology>
    </subcellularLocation>
</comment>
<keyword evidence="8" id="KW-1185">Reference proteome</keyword>
<keyword evidence="2" id="KW-0812">Transmembrane</keyword>
<evidence type="ECO:0000256" key="3">
    <source>
        <dbReference type="ARBA" id="ARBA00022989"/>
    </source>
</evidence>
<evidence type="ECO:0000313" key="8">
    <source>
        <dbReference type="Proteomes" id="UP000271098"/>
    </source>
</evidence>
<dbReference type="EMBL" id="UYRT01092149">
    <property type="protein sequence ID" value="VDN37853.1"/>
    <property type="molecule type" value="Genomic_DNA"/>
</dbReference>
<dbReference type="GO" id="GO:0005886">
    <property type="term" value="C:plasma membrane"/>
    <property type="evidence" value="ECO:0007669"/>
    <property type="project" value="TreeGrafter"/>
</dbReference>
<dbReference type="GO" id="GO:0045202">
    <property type="term" value="C:synapse"/>
    <property type="evidence" value="ECO:0007669"/>
    <property type="project" value="GOC"/>
</dbReference>
<evidence type="ECO:0000313" key="7">
    <source>
        <dbReference type="EMBL" id="VDN37853.1"/>
    </source>
</evidence>
<feature type="compositionally biased region" description="Basic and acidic residues" evidence="5">
    <location>
        <begin position="197"/>
        <end position="219"/>
    </location>
</feature>
<dbReference type="InterPro" id="IPR018491">
    <property type="entry name" value="SLC12_C"/>
</dbReference>
<dbReference type="OrthoDB" id="2020542at2759"/>